<keyword evidence="4" id="KW-1185">Reference proteome</keyword>
<name>A0ABR4AXB2_9LECA</name>
<protein>
    <submittedName>
        <fullName evidence="3">Uncharacterized protein</fullName>
    </submittedName>
</protein>
<comment type="caution">
    <text evidence="3">The sequence shown here is derived from an EMBL/GenBank/DDBJ whole genome shotgun (WGS) entry which is preliminary data.</text>
</comment>
<feature type="compositionally biased region" description="Polar residues" evidence="1">
    <location>
        <begin position="151"/>
        <end position="160"/>
    </location>
</feature>
<keyword evidence="2" id="KW-0812">Transmembrane</keyword>
<keyword evidence="2" id="KW-0472">Membrane</keyword>
<feature type="region of interest" description="Disordered" evidence="1">
    <location>
        <begin position="260"/>
        <end position="290"/>
    </location>
</feature>
<feature type="region of interest" description="Disordered" evidence="1">
    <location>
        <begin position="402"/>
        <end position="428"/>
    </location>
</feature>
<dbReference type="Proteomes" id="UP001590951">
    <property type="component" value="Unassembled WGS sequence"/>
</dbReference>
<evidence type="ECO:0000313" key="4">
    <source>
        <dbReference type="Proteomes" id="UP001590951"/>
    </source>
</evidence>
<feature type="region of interest" description="Disordered" evidence="1">
    <location>
        <begin position="149"/>
        <end position="233"/>
    </location>
</feature>
<proteinExistence type="predicted"/>
<evidence type="ECO:0000313" key="3">
    <source>
        <dbReference type="EMBL" id="KAL2049294.1"/>
    </source>
</evidence>
<feature type="compositionally biased region" description="Polar residues" evidence="1">
    <location>
        <begin position="260"/>
        <end position="279"/>
    </location>
</feature>
<feature type="compositionally biased region" description="Polar residues" evidence="1">
    <location>
        <begin position="182"/>
        <end position="198"/>
    </location>
</feature>
<keyword evidence="2" id="KW-1133">Transmembrane helix</keyword>
<evidence type="ECO:0000256" key="1">
    <source>
        <dbReference type="SAM" id="MobiDB-lite"/>
    </source>
</evidence>
<sequence length="538" mass="60658">MTLALEKIAPDRLIYTILDGYFLFLIFCGIAGLVLTGKFIYHNREELVDLVMIVRFSTTNYHRLADLEEQTASHEALSERRVSIDVPPRAGASLSSRHSIYSYEVGTMVGVPPEVRDERVRRRQESIATQDEEDYINVRAREIKSRMKRIVTSSEAQADSNAFAGFTDGENNNRPKPRVRDLTTQPEAPKTPTNNQYDSDIFFHIDSDGDPIQPTPSSSASPPTKTSEKKCHHDPDFDELYDVSDSNSCSSCYSTRKQSFQSTKPATNRASLISTSPNAFTGRYPSDDDAELTDDHRKLNLDPARKRKSGKYVRKYKGYSSSFPTKEHRCEKVEPSERAKSLCAELLGEPDLEKFEVSKILERRRKWKAWFMDACRKANSPKPYDGNELDTEVAPLFDQGVPEPCSQQSTSAQTSLRGPVEQEKLTRRSVTRKLPYQAAIAGYHHSPLQGKYARLSVAREQPFQATIARCPPQARYTCVLYMLAYEGRTTNNQCPRPMRAMTPLTILIPSLTLPNPTADASILQLFLTDPDPPAPTEL</sequence>
<feature type="compositionally biased region" description="Polar residues" evidence="1">
    <location>
        <begin position="405"/>
        <end position="416"/>
    </location>
</feature>
<gene>
    <name evidence="3" type="ORF">ABVK25_010472</name>
</gene>
<feature type="compositionally biased region" description="Low complexity" evidence="1">
    <location>
        <begin position="215"/>
        <end position="225"/>
    </location>
</feature>
<feature type="transmembrane region" description="Helical" evidence="2">
    <location>
        <begin position="21"/>
        <end position="41"/>
    </location>
</feature>
<organism evidence="3 4">
    <name type="scientific">Lepraria finkii</name>
    <dbReference type="NCBI Taxonomy" id="1340010"/>
    <lineage>
        <taxon>Eukaryota</taxon>
        <taxon>Fungi</taxon>
        <taxon>Dikarya</taxon>
        <taxon>Ascomycota</taxon>
        <taxon>Pezizomycotina</taxon>
        <taxon>Lecanoromycetes</taxon>
        <taxon>OSLEUM clade</taxon>
        <taxon>Lecanoromycetidae</taxon>
        <taxon>Lecanorales</taxon>
        <taxon>Lecanorineae</taxon>
        <taxon>Stereocaulaceae</taxon>
        <taxon>Lepraria</taxon>
    </lineage>
</organism>
<accession>A0ABR4AXB2</accession>
<dbReference type="EMBL" id="JBHFEH010000067">
    <property type="protein sequence ID" value="KAL2049294.1"/>
    <property type="molecule type" value="Genomic_DNA"/>
</dbReference>
<evidence type="ECO:0000256" key="2">
    <source>
        <dbReference type="SAM" id="Phobius"/>
    </source>
</evidence>
<reference evidence="3 4" key="1">
    <citation type="submission" date="2024-09" db="EMBL/GenBank/DDBJ databases">
        <title>Rethinking Asexuality: The Enigmatic Case of Functional Sexual Genes in Lepraria (Stereocaulaceae).</title>
        <authorList>
            <person name="Doellman M."/>
            <person name="Sun Y."/>
            <person name="Barcenas-Pena A."/>
            <person name="Lumbsch H.T."/>
            <person name="Grewe F."/>
        </authorList>
    </citation>
    <scope>NUCLEOTIDE SEQUENCE [LARGE SCALE GENOMIC DNA]</scope>
    <source>
        <strain evidence="3 4">Grewe 0041</strain>
    </source>
</reference>